<dbReference type="EMBL" id="LDAU01000215">
    <property type="protein sequence ID" value="KRW99282.1"/>
    <property type="molecule type" value="Genomic_DNA"/>
</dbReference>
<gene>
    <name evidence="2" type="ORF">PPERSA_07054</name>
</gene>
<accession>A0A0V0QAR1</accession>
<keyword evidence="3" id="KW-1185">Reference proteome</keyword>
<keyword evidence="1" id="KW-0812">Transmembrane</keyword>
<keyword evidence="1" id="KW-1133">Transmembrane helix</keyword>
<evidence type="ECO:0000313" key="2">
    <source>
        <dbReference type="EMBL" id="KRW99282.1"/>
    </source>
</evidence>
<dbReference type="Proteomes" id="UP000054937">
    <property type="component" value="Unassembled WGS sequence"/>
</dbReference>
<proteinExistence type="predicted"/>
<reference evidence="2 3" key="1">
    <citation type="journal article" date="2015" name="Sci. Rep.">
        <title>Genome of the facultative scuticociliatosis pathogen Pseudocohnilembus persalinus provides insight into its virulence through horizontal gene transfer.</title>
        <authorList>
            <person name="Xiong J."/>
            <person name="Wang G."/>
            <person name="Cheng J."/>
            <person name="Tian M."/>
            <person name="Pan X."/>
            <person name="Warren A."/>
            <person name="Jiang C."/>
            <person name="Yuan D."/>
            <person name="Miao W."/>
        </authorList>
    </citation>
    <scope>NUCLEOTIDE SEQUENCE [LARGE SCALE GENOMIC DNA]</scope>
    <source>
        <strain evidence="2">36N120E</strain>
    </source>
</reference>
<evidence type="ECO:0000313" key="3">
    <source>
        <dbReference type="Proteomes" id="UP000054937"/>
    </source>
</evidence>
<protein>
    <submittedName>
        <fullName evidence="2">Uncharacterized protein</fullName>
    </submittedName>
</protein>
<evidence type="ECO:0000256" key="1">
    <source>
        <dbReference type="SAM" id="Phobius"/>
    </source>
</evidence>
<name>A0A0V0QAR1_PSEPJ</name>
<organism evidence="2 3">
    <name type="scientific">Pseudocohnilembus persalinus</name>
    <name type="common">Ciliate</name>
    <dbReference type="NCBI Taxonomy" id="266149"/>
    <lineage>
        <taxon>Eukaryota</taxon>
        <taxon>Sar</taxon>
        <taxon>Alveolata</taxon>
        <taxon>Ciliophora</taxon>
        <taxon>Intramacronucleata</taxon>
        <taxon>Oligohymenophorea</taxon>
        <taxon>Scuticociliatia</taxon>
        <taxon>Philasterida</taxon>
        <taxon>Pseudocohnilembidae</taxon>
        <taxon>Pseudocohnilembus</taxon>
    </lineage>
</organism>
<feature type="transmembrane region" description="Helical" evidence="1">
    <location>
        <begin position="88"/>
        <end position="106"/>
    </location>
</feature>
<dbReference type="InParanoid" id="A0A0V0QAR1"/>
<sequence>MVKNQPEFFEMSRDEPTAISMGQQSQLVSTHKKYGKHFVFWFKNGEPQIVIGPHWYLSVLVVGMIIFFGQVMHNITLQVKNVGWVHQWISQGIIILDLVFFLVTALKNEGIVTPENQCSPEDADKF</sequence>
<keyword evidence="1" id="KW-0472">Membrane</keyword>
<feature type="transmembrane region" description="Helical" evidence="1">
    <location>
        <begin position="55"/>
        <end position="76"/>
    </location>
</feature>
<comment type="caution">
    <text evidence="2">The sequence shown here is derived from an EMBL/GenBank/DDBJ whole genome shotgun (WGS) entry which is preliminary data.</text>
</comment>
<dbReference type="AlphaFoldDB" id="A0A0V0QAR1"/>